<protein>
    <recommendedName>
        <fullName evidence="3">Major capsid protein</fullName>
    </recommendedName>
</protein>
<evidence type="ECO:0000313" key="1">
    <source>
        <dbReference type="EMBL" id="AGK86823.1"/>
    </source>
</evidence>
<dbReference type="InterPro" id="IPR035198">
    <property type="entry name" value="SU10_MCP"/>
</dbReference>
<proteinExistence type="predicted"/>
<dbReference type="Proteomes" id="UP000258501">
    <property type="component" value="Segment"/>
</dbReference>
<reference evidence="1 2" key="1">
    <citation type="submission" date="2013-02" db="EMBL/GenBank/DDBJ databases">
        <authorList>
            <person name="Lukaszewicz M."/>
            <person name="Biegalska A."/>
            <person name="Krasowska A."/>
        </authorList>
    </citation>
    <scope>NUCLEOTIDE SEQUENCE [LARGE SCALE GENOMIC DNA]</scope>
</reference>
<keyword evidence="2" id="KW-1185">Reference proteome</keyword>
<dbReference type="Pfam" id="PF17236">
    <property type="entry name" value="SU10_MCP"/>
    <property type="match status" value="1"/>
</dbReference>
<dbReference type="OrthoDB" id="2213at10239"/>
<evidence type="ECO:0008006" key="3">
    <source>
        <dbReference type="Google" id="ProtNLM"/>
    </source>
</evidence>
<dbReference type="EMBL" id="KC699836">
    <property type="protein sequence ID" value="AGK86823.1"/>
    <property type="molecule type" value="Genomic_DNA"/>
</dbReference>
<accession>R4JEV7</accession>
<name>R4JEV7_9CAUD</name>
<sequence length="470" mass="51629">MSKEEQKVERKLPQAAEEIISKTFTTGHGITPESQHDAAALRREFLEDEVTMLAYGNQDFTIYPMIAKQQVSSSVAKYAVFNQHGKTGHSRFVREVGVASINDPNIRQKTVQMKFLSDTKQISIASTLVNNLTDPTTILTEDAIAVIAKSIEWAIFYGDADLSADTSDQSGVEFDGLHKLIDQKHNVMDLRGRTLTEADLNQAAVIVGKGYGRVTDAFMPIGVQADFTNSLLDRQRALMPGKEGMSTGFAVTEFLSARGKINLHGSTIMENDNILIEDVIPQANAPLPATVAATVKTGDKGQFRQEDLTTQSYKVVVHSDEAESAPSAEATAVVANATDSVELTISLQSMYQAQPQYVAIYRKGLETGHYFLIARVPLSAANDAGQIVFVDRNENIPETTDVFLGEMSPKVLSLLELLPMMKLDLARMNATSTFTVLWYGALALYAPRKWVRIKNVKYIPAIAADVRSFQ</sequence>
<gene>
    <name evidence="1" type="ORF">SIOphi_00075</name>
</gene>
<organism evidence="1 2">
    <name type="scientific">Bacillus phage SIOphi</name>
    <dbReference type="NCBI Taxonomy" id="1285382"/>
    <lineage>
        <taxon>Viruses</taxon>
        <taxon>Duplodnaviria</taxon>
        <taxon>Heunggongvirae</taxon>
        <taxon>Uroviricota</taxon>
        <taxon>Caudoviricetes</taxon>
        <taxon>Herelleviridae</taxon>
        <taxon>Bastillevirinae</taxon>
        <taxon>Siophivirus</taxon>
        <taxon>Siophivirus SIOphi</taxon>
    </lineage>
</organism>
<evidence type="ECO:0000313" key="2">
    <source>
        <dbReference type="Proteomes" id="UP000258501"/>
    </source>
</evidence>